<dbReference type="VEuPathDB" id="CryptoDB:Cvel_26239"/>
<dbReference type="PhylomeDB" id="A0A0G4HCK9"/>
<proteinExistence type="predicted"/>
<sequence>MGDVIALGEWPQVDRELGESWVRIMGMTEQEWAYGEVRNQAYLPQYQGGLGLTCFRATATASLLGSCGATLSTVIERLTDQSFLGPSQSPDRDAFFAFPWLQASKREYERAESATESVKLKAHHPLHQGWDA</sequence>
<name>A0A0G4HCK9_9ALVE</name>
<dbReference type="EMBL" id="CDMZ01002305">
    <property type="protein sequence ID" value="CEM41768.1"/>
    <property type="molecule type" value="Genomic_DNA"/>
</dbReference>
<protein>
    <submittedName>
        <fullName evidence="1">Uncharacterized protein</fullName>
    </submittedName>
</protein>
<organism evidence="1">
    <name type="scientific">Chromera velia CCMP2878</name>
    <dbReference type="NCBI Taxonomy" id="1169474"/>
    <lineage>
        <taxon>Eukaryota</taxon>
        <taxon>Sar</taxon>
        <taxon>Alveolata</taxon>
        <taxon>Colpodellida</taxon>
        <taxon>Chromeraceae</taxon>
        <taxon>Chromera</taxon>
    </lineage>
</organism>
<dbReference type="AlphaFoldDB" id="A0A0G4HCK9"/>
<evidence type="ECO:0000313" key="1">
    <source>
        <dbReference type="EMBL" id="CEM41768.1"/>
    </source>
</evidence>
<gene>
    <name evidence="1" type="ORF">Cvel_26239</name>
</gene>
<accession>A0A0G4HCK9</accession>
<reference evidence="1" key="1">
    <citation type="submission" date="2014-11" db="EMBL/GenBank/DDBJ databases">
        <authorList>
            <person name="Otto D Thomas"/>
            <person name="Naeem Raeece"/>
        </authorList>
    </citation>
    <scope>NUCLEOTIDE SEQUENCE</scope>
</reference>